<dbReference type="AlphaFoldDB" id="A0A1E7FEC1"/>
<reference evidence="3 4" key="1">
    <citation type="submission" date="2016-09" db="EMBL/GenBank/DDBJ databases">
        <title>Extensive genetic diversity and differential bi-allelic expression allows diatom success in the polar Southern Ocean.</title>
        <authorList>
            <consortium name="DOE Joint Genome Institute"/>
            <person name="Mock T."/>
            <person name="Otillar R.P."/>
            <person name="Strauss J."/>
            <person name="Dupont C."/>
            <person name="Frickenhaus S."/>
            <person name="Maumus F."/>
            <person name="Mcmullan M."/>
            <person name="Sanges R."/>
            <person name="Schmutz J."/>
            <person name="Toseland A."/>
            <person name="Valas R."/>
            <person name="Veluchamy A."/>
            <person name="Ward B.J."/>
            <person name="Allen A."/>
            <person name="Barry K."/>
            <person name="Falciatore A."/>
            <person name="Ferrante M."/>
            <person name="Fortunato A.E."/>
            <person name="Gloeckner G."/>
            <person name="Gruber A."/>
            <person name="Hipkin R."/>
            <person name="Janech M."/>
            <person name="Kroth P."/>
            <person name="Leese F."/>
            <person name="Lindquist E."/>
            <person name="Lyon B.R."/>
            <person name="Martin J."/>
            <person name="Mayer C."/>
            <person name="Parker M."/>
            <person name="Quesneville H."/>
            <person name="Raymond J."/>
            <person name="Uhlig C."/>
            <person name="Valentin K.U."/>
            <person name="Worden A.Z."/>
            <person name="Armbrust E.V."/>
            <person name="Bowler C."/>
            <person name="Green B."/>
            <person name="Moulton V."/>
            <person name="Van Oosterhout C."/>
            <person name="Grigoriev I."/>
        </authorList>
    </citation>
    <scope>NUCLEOTIDE SEQUENCE [LARGE SCALE GENOMIC DNA]</scope>
    <source>
        <strain evidence="3 4">CCMP1102</strain>
    </source>
</reference>
<organism evidence="3 4">
    <name type="scientific">Fragilariopsis cylindrus CCMP1102</name>
    <dbReference type="NCBI Taxonomy" id="635003"/>
    <lineage>
        <taxon>Eukaryota</taxon>
        <taxon>Sar</taxon>
        <taxon>Stramenopiles</taxon>
        <taxon>Ochrophyta</taxon>
        <taxon>Bacillariophyta</taxon>
        <taxon>Bacillariophyceae</taxon>
        <taxon>Bacillariophycidae</taxon>
        <taxon>Bacillariales</taxon>
        <taxon>Bacillariaceae</taxon>
        <taxon>Fragilariopsis</taxon>
    </lineage>
</organism>
<dbReference type="Proteomes" id="UP000095751">
    <property type="component" value="Unassembled WGS sequence"/>
</dbReference>
<feature type="compositionally biased region" description="Gly residues" evidence="1">
    <location>
        <begin position="128"/>
        <end position="145"/>
    </location>
</feature>
<dbReference type="KEGG" id="fcy:FRACYDRAFT_161550"/>
<feature type="region of interest" description="Disordered" evidence="1">
    <location>
        <begin position="117"/>
        <end position="160"/>
    </location>
</feature>
<evidence type="ECO:0000313" key="3">
    <source>
        <dbReference type="EMBL" id="OEU16497.1"/>
    </source>
</evidence>
<evidence type="ECO:0000313" key="4">
    <source>
        <dbReference type="Proteomes" id="UP000095751"/>
    </source>
</evidence>
<dbReference type="InterPro" id="IPR029071">
    <property type="entry name" value="Ubiquitin-like_domsf"/>
</dbReference>
<dbReference type="EMBL" id="KV784358">
    <property type="protein sequence ID" value="OEU16497.1"/>
    <property type="molecule type" value="Genomic_DNA"/>
</dbReference>
<feature type="domain" description="UBL3-like ubiquitin" evidence="2">
    <location>
        <begin position="27"/>
        <end position="125"/>
    </location>
</feature>
<dbReference type="Gene3D" id="3.10.20.90">
    <property type="entry name" value="Phosphatidylinositol 3-kinase Catalytic Subunit, Chain A, domain 1"/>
    <property type="match status" value="1"/>
</dbReference>
<accession>A0A1E7FEC1</accession>
<protein>
    <recommendedName>
        <fullName evidence="2">UBL3-like ubiquitin domain-containing protein</fullName>
    </recommendedName>
</protein>
<proteinExistence type="predicted"/>
<sequence>SSAGDPSSGPVISATKRTRPPYKFNAEKITLRFLFANKDGFTITIECKPDTTVGEVKGTLLSVWPEDLDSCTSGDQLRLICMGKGVLMPDTRTLEDCDVPVFKTHPTPINVAVRPKAKVVENSKSGGKDGSGARGGSSSGGGGSAGRSTEETGQGCGCVI</sequence>
<feature type="non-terminal residue" evidence="3">
    <location>
        <position position="160"/>
    </location>
</feature>
<dbReference type="Pfam" id="PF13881">
    <property type="entry name" value="Rad60-SLD_2"/>
    <property type="match status" value="1"/>
</dbReference>
<evidence type="ECO:0000256" key="1">
    <source>
        <dbReference type="SAM" id="MobiDB-lite"/>
    </source>
</evidence>
<dbReference type="OrthoDB" id="1043111at2759"/>
<dbReference type="InterPro" id="IPR039540">
    <property type="entry name" value="UBL3-like_ubiquitin_dom"/>
</dbReference>
<gene>
    <name evidence="3" type="ORF">FRACYDRAFT_161550</name>
</gene>
<dbReference type="InParanoid" id="A0A1E7FEC1"/>
<feature type="non-terminal residue" evidence="3">
    <location>
        <position position="1"/>
    </location>
</feature>
<evidence type="ECO:0000259" key="2">
    <source>
        <dbReference type="Pfam" id="PF13881"/>
    </source>
</evidence>
<keyword evidence="4" id="KW-1185">Reference proteome</keyword>
<dbReference type="SUPFAM" id="SSF54236">
    <property type="entry name" value="Ubiquitin-like"/>
    <property type="match status" value="1"/>
</dbReference>
<name>A0A1E7FEC1_9STRA</name>